<dbReference type="EMBL" id="CAJVPI010000649">
    <property type="protein sequence ID" value="CAG8559395.1"/>
    <property type="molecule type" value="Genomic_DNA"/>
</dbReference>
<dbReference type="InterPro" id="IPR036779">
    <property type="entry name" value="LysM_dom_sf"/>
</dbReference>
<gene>
    <name evidence="3" type="ORF">PBRASI_LOCUS5509</name>
</gene>
<feature type="domain" description="LysM" evidence="2">
    <location>
        <begin position="201"/>
        <end position="245"/>
    </location>
</feature>
<feature type="compositionally biased region" description="Low complexity" evidence="1">
    <location>
        <begin position="277"/>
        <end position="297"/>
    </location>
</feature>
<feature type="region of interest" description="Disordered" evidence="1">
    <location>
        <begin position="277"/>
        <end position="311"/>
    </location>
</feature>
<dbReference type="PANTHER" id="PTHR20932:SF8">
    <property type="entry name" value="LD22649P"/>
    <property type="match status" value="1"/>
</dbReference>
<dbReference type="SUPFAM" id="SSF54106">
    <property type="entry name" value="LysM domain"/>
    <property type="match status" value="1"/>
</dbReference>
<evidence type="ECO:0000259" key="2">
    <source>
        <dbReference type="PROSITE" id="PS51782"/>
    </source>
</evidence>
<comment type="caution">
    <text evidence="3">The sequence shown here is derived from an EMBL/GenBank/DDBJ whole genome shotgun (WGS) entry which is preliminary data.</text>
</comment>
<dbReference type="InterPro" id="IPR045030">
    <property type="entry name" value="LYSM1-4"/>
</dbReference>
<evidence type="ECO:0000313" key="3">
    <source>
        <dbReference type="EMBL" id="CAG8559395.1"/>
    </source>
</evidence>
<dbReference type="PANTHER" id="PTHR20932">
    <property type="entry name" value="LYSM AND PUTATIVE PEPTIDOGLYCAN-BINDING DOMAIN-CONTAINING PROTEIN"/>
    <property type="match status" value="1"/>
</dbReference>
<feature type="compositionally biased region" description="Polar residues" evidence="1">
    <location>
        <begin position="17"/>
        <end position="32"/>
    </location>
</feature>
<dbReference type="AlphaFoldDB" id="A0A9N9B8U2"/>
<name>A0A9N9B8U2_9GLOM</name>
<dbReference type="InterPro" id="IPR018392">
    <property type="entry name" value="LysM"/>
</dbReference>
<dbReference type="Gene3D" id="3.10.350.10">
    <property type="entry name" value="LysM domain"/>
    <property type="match status" value="1"/>
</dbReference>
<organism evidence="3 4">
    <name type="scientific">Paraglomus brasilianum</name>
    <dbReference type="NCBI Taxonomy" id="144538"/>
    <lineage>
        <taxon>Eukaryota</taxon>
        <taxon>Fungi</taxon>
        <taxon>Fungi incertae sedis</taxon>
        <taxon>Mucoromycota</taxon>
        <taxon>Glomeromycotina</taxon>
        <taxon>Glomeromycetes</taxon>
        <taxon>Paraglomerales</taxon>
        <taxon>Paraglomeraceae</taxon>
        <taxon>Paraglomus</taxon>
    </lineage>
</organism>
<evidence type="ECO:0000256" key="1">
    <source>
        <dbReference type="SAM" id="MobiDB-lite"/>
    </source>
</evidence>
<sequence length="502" mass="55195">MENIVKNEINAWSEIASQRPSEARPTNTNDFITHSRSESRINTQSPNNLSSLSASLTTKSNSSQTSSTVILHPSANTTIHRLPREPAFSHPLDHALDDLHCLTTHKYSQYFSNNSDSWGKAPFRSLGIIGGRKKMGESKGGIGGKGGNGSLTRRRSLSNIHAWITGRDGGVMGRDTRDNVSCGQEENNDQETKEENTEAVIVHVVKPNDTLAGVALFYGIELQTLKRANKLWTSDSIHTRKHLYIPLDSCSALSTSSVIYNDDSSITILKPRLSVSDLSRPSTSSVSSSPSTPRLGSEVGGEGELSEWSSWRKHEREISAPASTWIDEGREMPYGNENGMRDDSKMDGGNTSLMTRAEIQILPAAQLSYFPPHRTSIAVPSQTFSENSTRQAIISPSTFLHSQSTFLGVDLASSSQFLQEPSPLPVAQIYKYSPTISYPLPTATASTHSYGFNKVLDRLDIVDERYFKRRFGSIKNIFGKARQSVHFDGEATELVGAGERRT</sequence>
<dbReference type="PROSITE" id="PS51782">
    <property type="entry name" value="LYSM"/>
    <property type="match status" value="1"/>
</dbReference>
<dbReference type="Pfam" id="PF01476">
    <property type="entry name" value="LysM"/>
    <property type="match status" value="1"/>
</dbReference>
<feature type="region of interest" description="Disordered" evidence="1">
    <location>
        <begin position="17"/>
        <end position="68"/>
    </location>
</feature>
<keyword evidence="4" id="KW-1185">Reference proteome</keyword>
<evidence type="ECO:0000313" key="4">
    <source>
        <dbReference type="Proteomes" id="UP000789739"/>
    </source>
</evidence>
<proteinExistence type="predicted"/>
<dbReference type="SMART" id="SM00257">
    <property type="entry name" value="LysM"/>
    <property type="match status" value="1"/>
</dbReference>
<accession>A0A9N9B8U2</accession>
<dbReference type="OrthoDB" id="2192830at2759"/>
<feature type="compositionally biased region" description="Low complexity" evidence="1">
    <location>
        <begin position="45"/>
        <end position="68"/>
    </location>
</feature>
<reference evidence="3" key="1">
    <citation type="submission" date="2021-06" db="EMBL/GenBank/DDBJ databases">
        <authorList>
            <person name="Kallberg Y."/>
            <person name="Tangrot J."/>
            <person name="Rosling A."/>
        </authorList>
    </citation>
    <scope>NUCLEOTIDE SEQUENCE</scope>
    <source>
        <strain evidence="3">BR232B</strain>
    </source>
</reference>
<dbReference type="Proteomes" id="UP000789739">
    <property type="component" value="Unassembled WGS sequence"/>
</dbReference>
<dbReference type="CDD" id="cd00118">
    <property type="entry name" value="LysM"/>
    <property type="match status" value="1"/>
</dbReference>
<protein>
    <submittedName>
        <fullName evidence="3">4783_t:CDS:1</fullName>
    </submittedName>
</protein>